<dbReference type="Gene3D" id="3.40.50.1360">
    <property type="match status" value="1"/>
</dbReference>
<comment type="function">
    <text evidence="6">Repressor of the lactose catabolism operon. Galactose-6-phosphate is the inducer.</text>
</comment>
<evidence type="ECO:0000256" key="2">
    <source>
        <dbReference type="ARBA" id="ARBA00022491"/>
    </source>
</evidence>
<dbReference type="OrthoDB" id="7688673at2"/>
<dbReference type="PANTHER" id="PTHR30363:SF4">
    <property type="entry name" value="GLYCEROL-3-PHOSPHATE REGULON REPRESSOR"/>
    <property type="match status" value="1"/>
</dbReference>
<dbReference type="SUPFAM" id="SSF46785">
    <property type="entry name" value="Winged helix' DNA-binding domain"/>
    <property type="match status" value="1"/>
</dbReference>
<accession>A0A3N1G8F9</accession>
<dbReference type="SMART" id="SM00420">
    <property type="entry name" value="HTH_DEOR"/>
    <property type="match status" value="1"/>
</dbReference>
<dbReference type="SUPFAM" id="SSF100950">
    <property type="entry name" value="NagB/RpiA/CoA transferase-like"/>
    <property type="match status" value="1"/>
</dbReference>
<evidence type="ECO:0000256" key="4">
    <source>
        <dbReference type="ARBA" id="ARBA00023125"/>
    </source>
</evidence>
<dbReference type="PRINTS" id="PR00037">
    <property type="entry name" value="HTHLACR"/>
</dbReference>
<keyword evidence="9" id="KW-1185">Reference proteome</keyword>
<keyword evidence="5" id="KW-0804">Transcription</keyword>
<evidence type="ECO:0000259" key="7">
    <source>
        <dbReference type="PROSITE" id="PS51000"/>
    </source>
</evidence>
<evidence type="ECO:0000313" key="9">
    <source>
        <dbReference type="Proteomes" id="UP000276232"/>
    </source>
</evidence>
<keyword evidence="4" id="KW-0238">DNA-binding</keyword>
<keyword evidence="3" id="KW-0805">Transcription regulation</keyword>
<proteinExistence type="predicted"/>
<evidence type="ECO:0000256" key="6">
    <source>
        <dbReference type="ARBA" id="ARBA00024937"/>
    </source>
</evidence>
<dbReference type="InterPro" id="IPR018356">
    <property type="entry name" value="Tscrpt_reg_HTH_DeoR_CS"/>
</dbReference>
<evidence type="ECO:0000313" key="8">
    <source>
        <dbReference type="EMBL" id="ROP26522.1"/>
    </source>
</evidence>
<dbReference type="Pfam" id="PF00455">
    <property type="entry name" value="DeoRC"/>
    <property type="match status" value="1"/>
</dbReference>
<feature type="domain" description="HTH deoR-type" evidence="7">
    <location>
        <begin position="3"/>
        <end position="58"/>
    </location>
</feature>
<gene>
    <name evidence="8" type="ORF">EDC03_3445</name>
</gene>
<dbReference type="Proteomes" id="UP000276232">
    <property type="component" value="Unassembled WGS sequence"/>
</dbReference>
<dbReference type="PROSITE" id="PS51000">
    <property type="entry name" value="HTH_DEOR_2"/>
    <property type="match status" value="1"/>
</dbReference>
<dbReference type="InterPro" id="IPR037171">
    <property type="entry name" value="NagB/RpiA_transferase-like"/>
</dbReference>
<name>A0A3N1G8F9_9ACTN</name>
<dbReference type="InterPro" id="IPR050313">
    <property type="entry name" value="Carb_Metab_HTH_regulators"/>
</dbReference>
<dbReference type="InterPro" id="IPR014036">
    <property type="entry name" value="DeoR-like_C"/>
</dbReference>
<dbReference type="Pfam" id="PF08220">
    <property type="entry name" value="HTH_DeoR"/>
    <property type="match status" value="1"/>
</dbReference>
<dbReference type="InParanoid" id="A0A3N1G8F9"/>
<dbReference type="InterPro" id="IPR036388">
    <property type="entry name" value="WH-like_DNA-bd_sf"/>
</dbReference>
<evidence type="ECO:0000256" key="3">
    <source>
        <dbReference type="ARBA" id="ARBA00023015"/>
    </source>
</evidence>
<evidence type="ECO:0000256" key="5">
    <source>
        <dbReference type="ARBA" id="ARBA00023163"/>
    </source>
</evidence>
<dbReference type="PROSITE" id="PS00894">
    <property type="entry name" value="HTH_DEOR_1"/>
    <property type="match status" value="1"/>
</dbReference>
<dbReference type="GO" id="GO:0003700">
    <property type="term" value="F:DNA-binding transcription factor activity"/>
    <property type="evidence" value="ECO:0007669"/>
    <property type="project" value="InterPro"/>
</dbReference>
<dbReference type="InterPro" id="IPR036390">
    <property type="entry name" value="WH_DNA-bd_sf"/>
</dbReference>
<comment type="caution">
    <text evidence="8">The sequence shown here is derived from an EMBL/GenBank/DDBJ whole genome shotgun (WGS) entry which is preliminary data.</text>
</comment>
<keyword evidence="2" id="KW-0678">Repressor</keyword>
<dbReference type="InterPro" id="IPR001034">
    <property type="entry name" value="DeoR_HTH"/>
</dbReference>
<dbReference type="RefSeq" id="WP_123381502.1">
    <property type="nucleotide sequence ID" value="NZ_RJKN01000014.1"/>
</dbReference>
<sequence length="279" mass="27986">MYAPERQAAIATRVGREARVSVAELAAEHGVTTETVRRDLAALERAGAVRRVHGGAVSAASLALPETRVEERDHVAGAAKDRIAAAALGQLAPGTASLALDAGTTTGRLAALLATTPGALAPAGHGAALVVVTHAVPLAARLVGVPGVELQLVGGRVRTATQAAVGVEAVRALGDLRVDVAVLGTNALSPDGLTTPDPEEAAVKRALVACARRVVVLADAGKAGREDLHRFARLEEVDVLVTDTHPADARTASGRALAAALAAADVDVVVAPAAARAVA</sequence>
<dbReference type="PANTHER" id="PTHR30363">
    <property type="entry name" value="HTH-TYPE TRANSCRIPTIONAL REGULATOR SRLR-RELATED"/>
    <property type="match status" value="1"/>
</dbReference>
<evidence type="ECO:0000256" key="1">
    <source>
        <dbReference type="ARBA" id="ARBA00021390"/>
    </source>
</evidence>
<organism evidence="8 9">
    <name type="scientific">Pseudokineococcus lusitanus</name>
    <dbReference type="NCBI Taxonomy" id="763993"/>
    <lineage>
        <taxon>Bacteria</taxon>
        <taxon>Bacillati</taxon>
        <taxon>Actinomycetota</taxon>
        <taxon>Actinomycetes</taxon>
        <taxon>Kineosporiales</taxon>
        <taxon>Kineosporiaceae</taxon>
        <taxon>Pseudokineococcus</taxon>
    </lineage>
</organism>
<dbReference type="SMART" id="SM01134">
    <property type="entry name" value="DeoRC"/>
    <property type="match status" value="1"/>
</dbReference>
<dbReference type="EMBL" id="RJKN01000014">
    <property type="protein sequence ID" value="ROP26522.1"/>
    <property type="molecule type" value="Genomic_DNA"/>
</dbReference>
<dbReference type="AlphaFoldDB" id="A0A3N1G8F9"/>
<dbReference type="GO" id="GO:0003677">
    <property type="term" value="F:DNA binding"/>
    <property type="evidence" value="ECO:0007669"/>
    <property type="project" value="UniProtKB-KW"/>
</dbReference>
<reference evidence="8 9" key="1">
    <citation type="journal article" date="2015" name="Stand. Genomic Sci.">
        <title>Genomic Encyclopedia of Bacterial and Archaeal Type Strains, Phase III: the genomes of soil and plant-associated and newly described type strains.</title>
        <authorList>
            <person name="Whitman W.B."/>
            <person name="Woyke T."/>
            <person name="Klenk H.P."/>
            <person name="Zhou Y."/>
            <person name="Lilburn T.G."/>
            <person name="Beck B.J."/>
            <person name="De Vos P."/>
            <person name="Vandamme P."/>
            <person name="Eisen J.A."/>
            <person name="Garrity G."/>
            <person name="Hugenholtz P."/>
            <person name="Kyrpides N.C."/>
        </authorList>
    </citation>
    <scope>NUCLEOTIDE SEQUENCE [LARGE SCALE GENOMIC DNA]</scope>
    <source>
        <strain evidence="8 9">CECT 7306</strain>
    </source>
</reference>
<dbReference type="Gene3D" id="1.10.10.10">
    <property type="entry name" value="Winged helix-like DNA-binding domain superfamily/Winged helix DNA-binding domain"/>
    <property type="match status" value="1"/>
</dbReference>
<protein>
    <recommendedName>
        <fullName evidence="1">Lactose phosphotransferase system repressor</fullName>
    </recommendedName>
</protein>